<name>A0A8S2VP62_9BILA</name>
<comment type="caution">
    <text evidence="2">The sequence shown here is derived from an EMBL/GenBank/DDBJ whole genome shotgun (WGS) entry which is preliminary data.</text>
</comment>
<accession>A0A8S2VP62</accession>
<feature type="region of interest" description="Disordered" evidence="1">
    <location>
        <begin position="59"/>
        <end position="126"/>
    </location>
</feature>
<sequence length="215" mass="25121">PRLPIDAKPVHFSFQKPNDYFIQLQRTLKIYHKLAKENSIQQQQLSKNRYDLHRQDPHYKLPETASSSSVEWHEDGQRHTYRQQSSSQNRSYHASRQPSSHTHEHLVNRSEDNIPSSIPESKRRKWLKAGEKARAKHQLNAITTPFTWSKHHYGVPVLIDYLTNHAQLKDLIEKVKSVKLYMIDTEGDANLNRYSSDKKQTSTPALIQIQAIHSQ</sequence>
<feature type="non-terminal residue" evidence="2">
    <location>
        <position position="215"/>
    </location>
</feature>
<dbReference type="EMBL" id="CAJOBA010071450">
    <property type="protein sequence ID" value="CAF4394183.1"/>
    <property type="molecule type" value="Genomic_DNA"/>
</dbReference>
<organism evidence="2 3">
    <name type="scientific">Didymodactylos carnosus</name>
    <dbReference type="NCBI Taxonomy" id="1234261"/>
    <lineage>
        <taxon>Eukaryota</taxon>
        <taxon>Metazoa</taxon>
        <taxon>Spiralia</taxon>
        <taxon>Gnathifera</taxon>
        <taxon>Rotifera</taxon>
        <taxon>Eurotatoria</taxon>
        <taxon>Bdelloidea</taxon>
        <taxon>Philodinida</taxon>
        <taxon>Philodinidae</taxon>
        <taxon>Didymodactylos</taxon>
    </lineage>
</organism>
<feature type="compositionally biased region" description="Polar residues" evidence="1">
    <location>
        <begin position="89"/>
        <end position="100"/>
    </location>
</feature>
<gene>
    <name evidence="2" type="ORF">TMI583_LOCUS43187</name>
</gene>
<evidence type="ECO:0000313" key="3">
    <source>
        <dbReference type="Proteomes" id="UP000682733"/>
    </source>
</evidence>
<dbReference type="Proteomes" id="UP000682733">
    <property type="component" value="Unassembled WGS sequence"/>
</dbReference>
<reference evidence="2" key="1">
    <citation type="submission" date="2021-02" db="EMBL/GenBank/DDBJ databases">
        <authorList>
            <person name="Nowell W R."/>
        </authorList>
    </citation>
    <scope>NUCLEOTIDE SEQUENCE</scope>
</reference>
<dbReference type="AlphaFoldDB" id="A0A8S2VP62"/>
<evidence type="ECO:0000313" key="2">
    <source>
        <dbReference type="EMBL" id="CAF4394183.1"/>
    </source>
</evidence>
<feature type="compositionally biased region" description="Basic and acidic residues" evidence="1">
    <location>
        <begin position="101"/>
        <end position="112"/>
    </location>
</feature>
<protein>
    <submittedName>
        <fullName evidence="2">Uncharacterized protein</fullName>
    </submittedName>
</protein>
<feature type="non-terminal residue" evidence="2">
    <location>
        <position position="1"/>
    </location>
</feature>
<proteinExistence type="predicted"/>
<evidence type="ECO:0000256" key="1">
    <source>
        <dbReference type="SAM" id="MobiDB-lite"/>
    </source>
</evidence>